<dbReference type="Proteomes" id="UP000799750">
    <property type="component" value="Unassembled WGS sequence"/>
</dbReference>
<feature type="domain" description="Alginate lyase" evidence="5">
    <location>
        <begin position="61"/>
        <end position="229"/>
    </location>
</feature>
<feature type="region of interest" description="Disordered" evidence="3">
    <location>
        <begin position="567"/>
        <end position="602"/>
    </location>
</feature>
<protein>
    <submittedName>
        <fullName evidence="6">Chondroitin AC/alginate lyase</fullName>
    </submittedName>
</protein>
<dbReference type="InterPro" id="IPR008397">
    <property type="entry name" value="Alginate_lyase_dom"/>
</dbReference>
<dbReference type="AlphaFoldDB" id="A0A6A6QBW6"/>
<dbReference type="SUPFAM" id="SSF48230">
    <property type="entry name" value="Chondroitin AC/alginate lyase"/>
    <property type="match status" value="1"/>
</dbReference>
<evidence type="ECO:0000256" key="4">
    <source>
        <dbReference type="SAM" id="SignalP"/>
    </source>
</evidence>
<feature type="compositionally biased region" description="Polar residues" evidence="3">
    <location>
        <begin position="526"/>
        <end position="551"/>
    </location>
</feature>
<keyword evidence="7" id="KW-1185">Reference proteome</keyword>
<dbReference type="OrthoDB" id="5302720at2759"/>
<evidence type="ECO:0000256" key="3">
    <source>
        <dbReference type="SAM" id="MobiDB-lite"/>
    </source>
</evidence>
<keyword evidence="1 4" id="KW-0732">Signal</keyword>
<feature type="region of interest" description="Disordered" evidence="3">
    <location>
        <begin position="487"/>
        <end position="551"/>
    </location>
</feature>
<feature type="compositionally biased region" description="Basic and acidic residues" evidence="3">
    <location>
        <begin position="590"/>
        <end position="602"/>
    </location>
</feature>
<gene>
    <name evidence="6" type="ORF">BU16DRAFT_518649</name>
</gene>
<evidence type="ECO:0000256" key="2">
    <source>
        <dbReference type="ARBA" id="ARBA00023239"/>
    </source>
</evidence>
<dbReference type="EMBL" id="MU004198">
    <property type="protein sequence ID" value="KAF2489948.1"/>
    <property type="molecule type" value="Genomic_DNA"/>
</dbReference>
<evidence type="ECO:0000313" key="6">
    <source>
        <dbReference type="EMBL" id="KAF2489948.1"/>
    </source>
</evidence>
<feature type="signal peptide" evidence="4">
    <location>
        <begin position="1"/>
        <end position="19"/>
    </location>
</feature>
<evidence type="ECO:0000259" key="5">
    <source>
        <dbReference type="Pfam" id="PF05426"/>
    </source>
</evidence>
<feature type="compositionally biased region" description="Basic residues" evidence="3">
    <location>
        <begin position="580"/>
        <end position="589"/>
    </location>
</feature>
<evidence type="ECO:0000256" key="1">
    <source>
        <dbReference type="ARBA" id="ARBA00022729"/>
    </source>
</evidence>
<accession>A0A6A6QBW6</accession>
<sequence length="602" mass="64362">MTIFTLLLRFSFLLSAVSSAFVHPGLMITSTDISRIKTKLSEKKEPWTSSYAGLTGTYASQLTYTNNATSNLTRSVNGALLWHDTAAAFSLALRWTLEGGDQYADAAVKILTAWADTLESLGTDPDAYLNSGFQGFELANAGELLRDYAPFVANGQKAFTKMMVDIFLHDAVYFIEHKDPSEHVHNHFFASWELCNMASAMAIAILTDDQDTYDFVLNYWHTGDGNGAIALAISDIVEEPGTGKPLGQGQEVGRDQGHASLDQDQQANIAQMAWNQGTDLYADSEYRMLRGAEYFARFNLGYDVPFVRYTNVIADYTEASTDGRGAVRPGWELLYKHYAQVKGMDVPWIKKYLNYTLASSKGGYEGGIGSLGGNEDSLGWGSLLHHLDDEDVAALTTQSAVSTSTSSGIALSTKNHVSTSASSSLAVATKSSVITSTSSSLTLPSTSSTSSAFAIAYTSLTSSASNKAAASASLSASSQAVSQAASPVAFQSSSPPASQSTSQPASRSASQYGEEHPSTSTTVSSLPSIANQQTPTASVSAAPSKLPTSHPTLISTTLRTIFARPTRKPTASDIPVHVIPKPHHNHGIHKNLEHDGKHDFCT</sequence>
<name>A0A6A6QBW6_9PEZI</name>
<reference evidence="6" key="1">
    <citation type="journal article" date="2020" name="Stud. Mycol.">
        <title>101 Dothideomycetes genomes: a test case for predicting lifestyles and emergence of pathogens.</title>
        <authorList>
            <person name="Haridas S."/>
            <person name="Albert R."/>
            <person name="Binder M."/>
            <person name="Bloem J."/>
            <person name="Labutti K."/>
            <person name="Salamov A."/>
            <person name="Andreopoulos B."/>
            <person name="Baker S."/>
            <person name="Barry K."/>
            <person name="Bills G."/>
            <person name="Bluhm B."/>
            <person name="Cannon C."/>
            <person name="Castanera R."/>
            <person name="Culley D."/>
            <person name="Daum C."/>
            <person name="Ezra D."/>
            <person name="Gonzalez J."/>
            <person name="Henrissat B."/>
            <person name="Kuo A."/>
            <person name="Liang C."/>
            <person name="Lipzen A."/>
            <person name="Lutzoni F."/>
            <person name="Magnuson J."/>
            <person name="Mondo S."/>
            <person name="Nolan M."/>
            <person name="Ohm R."/>
            <person name="Pangilinan J."/>
            <person name="Park H.-J."/>
            <person name="Ramirez L."/>
            <person name="Alfaro M."/>
            <person name="Sun H."/>
            <person name="Tritt A."/>
            <person name="Yoshinaga Y."/>
            <person name="Zwiers L.-H."/>
            <person name="Turgeon B."/>
            <person name="Goodwin S."/>
            <person name="Spatafora J."/>
            <person name="Crous P."/>
            <person name="Grigoriev I."/>
        </authorList>
    </citation>
    <scope>NUCLEOTIDE SEQUENCE</scope>
    <source>
        <strain evidence="6">CBS 269.34</strain>
    </source>
</reference>
<feature type="chain" id="PRO_5025681936" evidence="4">
    <location>
        <begin position="20"/>
        <end position="602"/>
    </location>
</feature>
<organism evidence="6 7">
    <name type="scientific">Lophium mytilinum</name>
    <dbReference type="NCBI Taxonomy" id="390894"/>
    <lineage>
        <taxon>Eukaryota</taxon>
        <taxon>Fungi</taxon>
        <taxon>Dikarya</taxon>
        <taxon>Ascomycota</taxon>
        <taxon>Pezizomycotina</taxon>
        <taxon>Dothideomycetes</taxon>
        <taxon>Pleosporomycetidae</taxon>
        <taxon>Mytilinidiales</taxon>
        <taxon>Mytilinidiaceae</taxon>
        <taxon>Lophium</taxon>
    </lineage>
</organism>
<feature type="compositionally biased region" description="Low complexity" evidence="3">
    <location>
        <begin position="487"/>
        <end position="511"/>
    </location>
</feature>
<proteinExistence type="predicted"/>
<dbReference type="Gene3D" id="1.50.10.100">
    <property type="entry name" value="Chondroitin AC/alginate lyase"/>
    <property type="match status" value="1"/>
</dbReference>
<dbReference type="GO" id="GO:0042597">
    <property type="term" value="C:periplasmic space"/>
    <property type="evidence" value="ECO:0007669"/>
    <property type="project" value="InterPro"/>
</dbReference>
<dbReference type="Pfam" id="PF05426">
    <property type="entry name" value="Alginate_lyase"/>
    <property type="match status" value="1"/>
</dbReference>
<dbReference type="GO" id="GO:0016829">
    <property type="term" value="F:lyase activity"/>
    <property type="evidence" value="ECO:0007669"/>
    <property type="project" value="UniProtKB-KW"/>
</dbReference>
<keyword evidence="2 6" id="KW-0456">Lyase</keyword>
<dbReference type="InterPro" id="IPR008929">
    <property type="entry name" value="Chondroitin_lyas"/>
</dbReference>
<evidence type="ECO:0000313" key="7">
    <source>
        <dbReference type="Proteomes" id="UP000799750"/>
    </source>
</evidence>